<feature type="transmembrane region" description="Helical" evidence="10">
    <location>
        <begin position="69"/>
        <end position="88"/>
    </location>
</feature>
<feature type="transmembrane region" description="Helical" evidence="10">
    <location>
        <begin position="44"/>
        <end position="63"/>
    </location>
</feature>
<feature type="transmembrane region" description="Helical" evidence="10">
    <location>
        <begin position="431"/>
        <end position="449"/>
    </location>
</feature>
<evidence type="ECO:0000256" key="1">
    <source>
        <dbReference type="ARBA" id="ARBA00004651"/>
    </source>
</evidence>
<organism evidence="12 13">
    <name type="scientific">Burkholderia paludis</name>
    <dbReference type="NCBI Taxonomy" id="1506587"/>
    <lineage>
        <taxon>Bacteria</taxon>
        <taxon>Pseudomonadati</taxon>
        <taxon>Pseudomonadota</taxon>
        <taxon>Betaproteobacteria</taxon>
        <taxon>Burkholderiales</taxon>
        <taxon>Burkholderiaceae</taxon>
        <taxon>Burkholderia</taxon>
        <taxon>Burkholderia cepacia complex</taxon>
    </lineage>
</organism>
<proteinExistence type="inferred from homology"/>
<evidence type="ECO:0000256" key="10">
    <source>
        <dbReference type="SAM" id="Phobius"/>
    </source>
</evidence>
<dbReference type="AlphaFoldDB" id="A0A6J5F7Q0"/>
<evidence type="ECO:0000256" key="7">
    <source>
        <dbReference type="ARBA" id="ARBA00022989"/>
    </source>
</evidence>
<dbReference type="EMBL" id="CABVQD010000001">
    <property type="protein sequence ID" value="VWB12483.1"/>
    <property type="molecule type" value="Genomic_DNA"/>
</dbReference>
<evidence type="ECO:0000256" key="4">
    <source>
        <dbReference type="ARBA" id="ARBA00022475"/>
    </source>
</evidence>
<dbReference type="InterPro" id="IPR004841">
    <property type="entry name" value="AA-permease/SLC12A_dom"/>
</dbReference>
<feature type="domain" description="Amino acid permease/ SLC12A" evidence="11">
    <location>
        <begin position="41"/>
        <end position="459"/>
    </location>
</feature>
<evidence type="ECO:0000256" key="8">
    <source>
        <dbReference type="ARBA" id="ARBA00023136"/>
    </source>
</evidence>
<dbReference type="Gene3D" id="1.20.1740.10">
    <property type="entry name" value="Amino acid/polyamine transporter I"/>
    <property type="match status" value="1"/>
</dbReference>
<evidence type="ECO:0000256" key="2">
    <source>
        <dbReference type="ARBA" id="ARBA00008583"/>
    </source>
</evidence>
<dbReference type="Proteomes" id="UP000494330">
    <property type="component" value="Unassembled WGS sequence"/>
</dbReference>
<keyword evidence="13" id="KW-1185">Reference proteome</keyword>
<dbReference type="RefSeq" id="WP_034200392.1">
    <property type="nucleotide sequence ID" value="NZ_CABVQD010000001.1"/>
</dbReference>
<feature type="transmembrane region" description="Helical" evidence="10">
    <location>
        <begin position="313"/>
        <end position="337"/>
    </location>
</feature>
<feature type="transmembrane region" description="Helical" evidence="10">
    <location>
        <begin position="455"/>
        <end position="475"/>
    </location>
</feature>
<evidence type="ECO:0000256" key="6">
    <source>
        <dbReference type="ARBA" id="ARBA00022970"/>
    </source>
</evidence>
<feature type="transmembrane region" description="Helical" evidence="10">
    <location>
        <begin position="185"/>
        <end position="206"/>
    </location>
</feature>
<dbReference type="PANTHER" id="PTHR43495">
    <property type="entry name" value="GABA PERMEASE"/>
    <property type="match status" value="1"/>
</dbReference>
<dbReference type="PANTHER" id="PTHR43495:SF1">
    <property type="entry name" value="L-ASPARAGINE PERMEASE"/>
    <property type="match status" value="1"/>
</dbReference>
<evidence type="ECO:0000313" key="13">
    <source>
        <dbReference type="Proteomes" id="UP000494330"/>
    </source>
</evidence>
<comment type="subcellular location">
    <subcellularLocation>
        <location evidence="1">Cell membrane</location>
        <topology evidence="1">Multi-pass membrane protein</topology>
    </subcellularLocation>
</comment>
<sequence>MKHPSERQADAAAGAPSRHADPDALFASHEAGYAKQLKPRHVQMIAMGGAIGTGLFLGAGGRLQGAGPALALVYLVCGVFAFLIMRALGELVMHRPTSGSFVSYAREFMGERASFVAGWMYYLNWATTGIVDITAVAIYMKYWAVFTDVPQWVFALGALGIVSVMNMIGVKVFGEMEFWFSLVKVGTLAVFLAVGAVFLASGHPVAGHTPGLHLVADHGGIFPHGILPAVLIVQGVVFAYASIELVGVAAGETADARKVLPKAINGVMWRIALFYVGSVVLLTLLLPWTAYSAHESPFVTFFGKLGVPYVGTVMNVVVLTAALSSLNSGLYSTGRVLRSLAMGGSAPRFVARMNARGVPYGGILITVAINAIGVPLNYIVPAQAFEIVLNMASLGIITTWGFIVMCQILFRRAVNRGELKAVSFRMPGAPFTSWLTLAFLAGVLVLMAFDYPGGTWTVATIPVVVLALVVGWKLAQCGAARERERELERAAAMRAPAPAGADSVPNA</sequence>
<dbReference type="PROSITE" id="PS00218">
    <property type="entry name" value="AMINO_ACID_PERMEASE_1"/>
    <property type="match status" value="1"/>
</dbReference>
<evidence type="ECO:0000256" key="3">
    <source>
        <dbReference type="ARBA" id="ARBA00022448"/>
    </source>
</evidence>
<evidence type="ECO:0000313" key="12">
    <source>
        <dbReference type="EMBL" id="VWB12483.1"/>
    </source>
</evidence>
<keyword evidence="6" id="KW-0029">Amino-acid transport</keyword>
<accession>A0A6J5F7Q0</accession>
<dbReference type="PIRSF" id="PIRSF006060">
    <property type="entry name" value="AA_transporter"/>
    <property type="match status" value="1"/>
</dbReference>
<protein>
    <submittedName>
        <fullName evidence="12">Amino acid permease</fullName>
    </submittedName>
</protein>
<keyword evidence="3" id="KW-0813">Transport</keyword>
<keyword evidence="5 10" id="KW-0812">Transmembrane</keyword>
<dbReference type="GO" id="GO:0055085">
    <property type="term" value="P:transmembrane transport"/>
    <property type="evidence" value="ECO:0007669"/>
    <property type="project" value="InterPro"/>
</dbReference>
<feature type="transmembrane region" description="Helical" evidence="10">
    <location>
        <begin position="358"/>
        <end position="381"/>
    </location>
</feature>
<feature type="transmembrane region" description="Helical" evidence="10">
    <location>
        <begin position="387"/>
        <end position="410"/>
    </location>
</feature>
<keyword evidence="4" id="KW-1003">Cell membrane</keyword>
<evidence type="ECO:0000259" key="11">
    <source>
        <dbReference type="Pfam" id="PF00324"/>
    </source>
</evidence>
<dbReference type="GO" id="GO:0006865">
    <property type="term" value="P:amino acid transport"/>
    <property type="evidence" value="ECO:0007669"/>
    <property type="project" value="UniProtKB-KW"/>
</dbReference>
<feature type="transmembrane region" description="Helical" evidence="10">
    <location>
        <begin position="152"/>
        <end position="173"/>
    </location>
</feature>
<name>A0A6J5F7Q0_9BURK</name>
<evidence type="ECO:0000256" key="9">
    <source>
        <dbReference type="SAM" id="MobiDB-lite"/>
    </source>
</evidence>
<dbReference type="FunFam" id="1.20.1740.10:FF:000001">
    <property type="entry name" value="Amino acid permease"/>
    <property type="match status" value="1"/>
</dbReference>
<feature type="transmembrane region" description="Helical" evidence="10">
    <location>
        <begin position="271"/>
        <end position="293"/>
    </location>
</feature>
<evidence type="ECO:0000256" key="5">
    <source>
        <dbReference type="ARBA" id="ARBA00022692"/>
    </source>
</evidence>
<feature type="transmembrane region" description="Helical" evidence="10">
    <location>
        <begin position="119"/>
        <end position="140"/>
    </location>
</feature>
<feature type="region of interest" description="Disordered" evidence="9">
    <location>
        <begin position="1"/>
        <end position="21"/>
    </location>
</feature>
<dbReference type="GO" id="GO:0005886">
    <property type="term" value="C:plasma membrane"/>
    <property type="evidence" value="ECO:0007669"/>
    <property type="project" value="UniProtKB-SubCell"/>
</dbReference>
<keyword evidence="7 10" id="KW-1133">Transmembrane helix</keyword>
<dbReference type="Pfam" id="PF00324">
    <property type="entry name" value="AA_permease"/>
    <property type="match status" value="1"/>
</dbReference>
<comment type="similarity">
    <text evidence="2">Belongs to the amino acid-polyamine-organocation (APC) superfamily. Amino acid transporter (AAT) (TC 2.A.3.1) family.</text>
</comment>
<feature type="transmembrane region" description="Helical" evidence="10">
    <location>
        <begin position="226"/>
        <end position="250"/>
    </location>
</feature>
<keyword evidence="8 10" id="KW-0472">Membrane</keyword>
<dbReference type="InterPro" id="IPR004840">
    <property type="entry name" value="Amino_acid_permease_CS"/>
</dbReference>
<gene>
    <name evidence="12" type="ORF">BPA30113_00288</name>
</gene>
<reference evidence="12 13" key="1">
    <citation type="submission" date="2019-09" db="EMBL/GenBank/DDBJ databases">
        <authorList>
            <person name="Depoorter E."/>
        </authorList>
    </citation>
    <scope>NUCLEOTIDE SEQUENCE [LARGE SCALE GENOMIC DNA]</scope>
    <source>
        <strain evidence="12">LMG 30113</strain>
    </source>
</reference>